<organism evidence="4 5">
    <name type="scientific">Listeria kieliensis</name>
    <dbReference type="NCBI Taxonomy" id="1621700"/>
    <lineage>
        <taxon>Bacteria</taxon>
        <taxon>Bacillati</taxon>
        <taxon>Bacillota</taxon>
        <taxon>Bacilli</taxon>
        <taxon>Bacillales</taxon>
        <taxon>Listeriaceae</taxon>
        <taxon>Listeria</taxon>
    </lineage>
</organism>
<feature type="repeat" description="TPR" evidence="3">
    <location>
        <begin position="18"/>
        <end position="51"/>
    </location>
</feature>
<dbReference type="AlphaFoldDB" id="A0A3D8TLV4"/>
<dbReference type="PROSITE" id="PS50005">
    <property type="entry name" value="TPR"/>
    <property type="match status" value="1"/>
</dbReference>
<gene>
    <name evidence="4" type="ORF">UR08_11780</name>
</gene>
<comment type="caution">
    <text evidence="4">The sequence shown here is derived from an EMBL/GenBank/DDBJ whole genome shotgun (WGS) entry which is preliminary data.</text>
</comment>
<keyword evidence="1" id="KW-0677">Repeat</keyword>
<evidence type="ECO:0008006" key="6">
    <source>
        <dbReference type="Google" id="ProtNLM"/>
    </source>
</evidence>
<dbReference type="InterPro" id="IPR013105">
    <property type="entry name" value="TPR_2"/>
</dbReference>
<dbReference type="PANTHER" id="PTHR45586:SF1">
    <property type="entry name" value="LIPOPOLYSACCHARIDE ASSEMBLY PROTEIN B"/>
    <property type="match status" value="1"/>
</dbReference>
<evidence type="ECO:0000256" key="1">
    <source>
        <dbReference type="ARBA" id="ARBA00022737"/>
    </source>
</evidence>
<dbReference type="Pfam" id="PF07719">
    <property type="entry name" value="TPR_2"/>
    <property type="match status" value="1"/>
</dbReference>
<dbReference type="InterPro" id="IPR051012">
    <property type="entry name" value="CellSynth/LPSAsmb/PSIAsmb"/>
</dbReference>
<sequence>MKKRESRDAKVIHFFPNSYFYFERGIAAFREEKIKEAIEYLERAHELEPREPVVMCQLAICYTEVGQFHKSNQFLRYILENLDESMVYCYYFIANNFAYMKDFRRALQYAKRYQELDPTGEYKEEAEDLIQLLLEETPIGVALENNFAKAEQEFYQYKRELNRYLAEEDSASACQVLEKVVDEKPNFWPAYNQLAMLYFEDLREEEGLKVLYRLLDRSPGNLLGLADLFVYHYFKANREEAEKLYGELKKVVPILTHHKERLAVLHAMMADYTQAENLFVDIVDLEVTDRPRFYYYRAKTAFYLGQEENAKEYWQQFLNCDVYEREAFPFSRKGEMAHEASQILTELCAEDELDHFIGVYALSISSVRAELLLFNPLFEMSNWNYLEHLVFTDFEYLPEGILERNSKTLIQIWRKLEEEALPLAAKNLSFYKESLAAIFRLSEAEVTLDEEQLQGISAYLLVHFGGKQVSEATQICGAQPLELPFL</sequence>
<name>A0A3D8TLV4_9LIST</name>
<dbReference type="SUPFAM" id="SSF48452">
    <property type="entry name" value="TPR-like"/>
    <property type="match status" value="2"/>
</dbReference>
<evidence type="ECO:0000256" key="2">
    <source>
        <dbReference type="ARBA" id="ARBA00022803"/>
    </source>
</evidence>
<dbReference type="PANTHER" id="PTHR45586">
    <property type="entry name" value="TPR REPEAT-CONTAINING PROTEIN PA4667"/>
    <property type="match status" value="1"/>
</dbReference>
<evidence type="ECO:0000313" key="4">
    <source>
        <dbReference type="EMBL" id="RDW99501.1"/>
    </source>
</evidence>
<dbReference type="InterPro" id="IPR011990">
    <property type="entry name" value="TPR-like_helical_dom_sf"/>
</dbReference>
<dbReference type="Proteomes" id="UP000257055">
    <property type="component" value="Unassembled WGS sequence"/>
</dbReference>
<accession>A0A3D8TLV4</accession>
<keyword evidence="5" id="KW-1185">Reference proteome</keyword>
<dbReference type="EMBL" id="LARY01000003">
    <property type="protein sequence ID" value="RDW99501.1"/>
    <property type="molecule type" value="Genomic_DNA"/>
</dbReference>
<evidence type="ECO:0000256" key="3">
    <source>
        <dbReference type="PROSITE-ProRule" id="PRU00339"/>
    </source>
</evidence>
<evidence type="ECO:0000313" key="5">
    <source>
        <dbReference type="Proteomes" id="UP000257055"/>
    </source>
</evidence>
<keyword evidence="2 3" id="KW-0802">TPR repeat</keyword>
<protein>
    <recommendedName>
        <fullName evidence="6">TPR domain protein</fullName>
    </recommendedName>
</protein>
<dbReference type="SMART" id="SM00028">
    <property type="entry name" value="TPR"/>
    <property type="match status" value="4"/>
</dbReference>
<reference evidence="5" key="1">
    <citation type="submission" date="2015-04" db="EMBL/GenBank/DDBJ databases">
        <authorList>
            <person name="Schardt J."/>
            <person name="Mueller-Herbst S."/>
            <person name="Scherer S."/>
            <person name="Huptas C."/>
        </authorList>
    </citation>
    <scope>NUCLEOTIDE SEQUENCE [LARGE SCALE GENOMIC DNA]</scope>
    <source>
        <strain evidence="5">Kiel-L1</strain>
    </source>
</reference>
<dbReference type="RefSeq" id="WP_115753888.1">
    <property type="nucleotide sequence ID" value="NZ_LARY01000003.1"/>
</dbReference>
<dbReference type="InterPro" id="IPR019734">
    <property type="entry name" value="TPR_rpt"/>
</dbReference>
<dbReference type="Gene3D" id="1.25.40.10">
    <property type="entry name" value="Tetratricopeptide repeat domain"/>
    <property type="match status" value="2"/>
</dbReference>
<proteinExistence type="predicted"/>